<organism evidence="1">
    <name type="scientific">freshwater metagenome</name>
    <dbReference type="NCBI Taxonomy" id="449393"/>
    <lineage>
        <taxon>unclassified sequences</taxon>
        <taxon>metagenomes</taxon>
        <taxon>ecological metagenomes</taxon>
    </lineage>
</organism>
<evidence type="ECO:0000313" key="1">
    <source>
        <dbReference type="EMBL" id="CAB4904868.1"/>
    </source>
</evidence>
<proteinExistence type="predicted"/>
<accession>A0A6J7GEB1</accession>
<dbReference type="AlphaFoldDB" id="A0A6J7GEB1"/>
<sequence length="231" mass="24683">MGRPVRRRVDGVRVRVAVVLVGLAVLPGCGQDAGTADDPPPPPPPVVRGTALDVGRAHLVVPLRWRPASPAAQRAVRAGTFGLPTGAGSAWLLKGSGGDTGMTITVDDLTALGGRGEVRLDTRRGSRDYIAGIRSRLRKEGIRGARFVRRPVVRLDGTRAALIDAYIPDPTGGQVLLRVLATVRERRIYQVQINGPTTDGPAIRDVVDGVLLSWEWDRCASDRVVRQCANG</sequence>
<gene>
    <name evidence="1" type="ORF">UFOPK3564_00812</name>
</gene>
<reference evidence="1" key="1">
    <citation type="submission" date="2020-05" db="EMBL/GenBank/DDBJ databases">
        <authorList>
            <person name="Chiriac C."/>
            <person name="Salcher M."/>
            <person name="Ghai R."/>
            <person name="Kavagutti S V."/>
        </authorList>
    </citation>
    <scope>NUCLEOTIDE SEQUENCE</scope>
</reference>
<dbReference type="EMBL" id="CAFBMK010000032">
    <property type="protein sequence ID" value="CAB4904868.1"/>
    <property type="molecule type" value="Genomic_DNA"/>
</dbReference>
<protein>
    <submittedName>
        <fullName evidence="1">Unannotated protein</fullName>
    </submittedName>
</protein>
<name>A0A6J7GEB1_9ZZZZ</name>